<accession>A0AAV4MKW9</accession>
<evidence type="ECO:0000256" key="1">
    <source>
        <dbReference type="ARBA" id="ARBA00004642"/>
    </source>
</evidence>
<evidence type="ECO:0000256" key="4">
    <source>
        <dbReference type="ARBA" id="ARBA00022618"/>
    </source>
</evidence>
<evidence type="ECO:0000313" key="12">
    <source>
        <dbReference type="EMBL" id="GIX72968.1"/>
    </source>
</evidence>
<comment type="function">
    <text evidence="10">Required for association of the cohesin complex with chromatin during interphase. Plays a role in sister chromatid cohesion and normal progression through prometaphase.</text>
</comment>
<gene>
    <name evidence="12" type="primary">mau2</name>
    <name evidence="12" type="ORF">CEXT_194291</name>
</gene>
<evidence type="ECO:0000256" key="5">
    <source>
        <dbReference type="ARBA" id="ARBA00022776"/>
    </source>
</evidence>
<evidence type="ECO:0000256" key="6">
    <source>
        <dbReference type="ARBA" id="ARBA00022803"/>
    </source>
</evidence>
<keyword evidence="8" id="KW-0539">Nucleus</keyword>
<keyword evidence="6" id="KW-0802">TPR repeat</keyword>
<dbReference type="PANTHER" id="PTHR21394">
    <property type="entry name" value="MAU2 CHROMATID COHESION FACTOR HOMOLOG"/>
    <property type="match status" value="1"/>
</dbReference>
<evidence type="ECO:0000256" key="9">
    <source>
        <dbReference type="ARBA" id="ARBA00023306"/>
    </source>
</evidence>
<dbReference type="InterPro" id="IPR019440">
    <property type="entry name" value="MAU2"/>
</dbReference>
<evidence type="ECO:0000256" key="7">
    <source>
        <dbReference type="ARBA" id="ARBA00022829"/>
    </source>
</evidence>
<keyword evidence="7" id="KW-0159">Chromosome partition</keyword>
<dbReference type="SUPFAM" id="SSF48452">
    <property type="entry name" value="TPR-like"/>
    <property type="match status" value="1"/>
</dbReference>
<comment type="subcellular location">
    <subcellularLocation>
        <location evidence="1">Nucleus</location>
        <location evidence="1">Nucleoplasm</location>
    </subcellularLocation>
</comment>
<evidence type="ECO:0000256" key="8">
    <source>
        <dbReference type="ARBA" id="ARBA00023242"/>
    </source>
</evidence>
<name>A0AAV4MKW9_CAEEX</name>
<keyword evidence="5" id="KW-0498">Mitosis</keyword>
<dbReference type="GO" id="GO:0005654">
    <property type="term" value="C:nucleoplasm"/>
    <property type="evidence" value="ECO:0007669"/>
    <property type="project" value="UniProtKB-SubCell"/>
</dbReference>
<dbReference type="GO" id="GO:0007064">
    <property type="term" value="P:mitotic sister chromatid cohesion"/>
    <property type="evidence" value="ECO:0007669"/>
    <property type="project" value="InterPro"/>
</dbReference>
<dbReference type="AlphaFoldDB" id="A0AAV4MKW9"/>
<evidence type="ECO:0000313" key="13">
    <source>
        <dbReference type="Proteomes" id="UP001054945"/>
    </source>
</evidence>
<organism evidence="12 13">
    <name type="scientific">Caerostris extrusa</name>
    <name type="common">Bark spider</name>
    <name type="synonym">Caerostris bankana</name>
    <dbReference type="NCBI Taxonomy" id="172846"/>
    <lineage>
        <taxon>Eukaryota</taxon>
        <taxon>Metazoa</taxon>
        <taxon>Ecdysozoa</taxon>
        <taxon>Arthropoda</taxon>
        <taxon>Chelicerata</taxon>
        <taxon>Arachnida</taxon>
        <taxon>Araneae</taxon>
        <taxon>Araneomorphae</taxon>
        <taxon>Entelegynae</taxon>
        <taxon>Araneoidea</taxon>
        <taxon>Araneidae</taxon>
        <taxon>Caerostris</taxon>
    </lineage>
</organism>
<dbReference type="EMBL" id="BPLR01002363">
    <property type="protein sequence ID" value="GIX72968.1"/>
    <property type="molecule type" value="Genomic_DNA"/>
</dbReference>
<comment type="similarity">
    <text evidence="2">Belongs to the SCC4/mau-2 family.</text>
</comment>
<dbReference type="Gene3D" id="1.25.40.10">
    <property type="entry name" value="Tetratricopeptide repeat domain"/>
    <property type="match status" value="1"/>
</dbReference>
<evidence type="ECO:0000256" key="2">
    <source>
        <dbReference type="ARBA" id="ARBA00008585"/>
    </source>
</evidence>
<keyword evidence="9" id="KW-0131">Cell cycle</keyword>
<proteinExistence type="inferred from homology"/>
<dbReference type="FunFam" id="1.25.40.10:FF:000977">
    <property type="entry name" value="MAU2 chromatid cohesion factor homolog"/>
    <property type="match status" value="1"/>
</dbReference>
<reference evidence="12 13" key="1">
    <citation type="submission" date="2021-06" db="EMBL/GenBank/DDBJ databases">
        <title>Caerostris extrusa draft genome.</title>
        <authorList>
            <person name="Kono N."/>
            <person name="Arakawa K."/>
        </authorList>
    </citation>
    <scope>NUCLEOTIDE SEQUENCE [LARGE SCALE GENOMIC DNA]</scope>
</reference>
<evidence type="ECO:0000256" key="3">
    <source>
        <dbReference type="ARBA" id="ARBA00017198"/>
    </source>
</evidence>
<sequence length="251" mass="28395">MANASHALHICKQEPRLFVRHRPQINALLGLYAMSMNCMEAAEAQFSTVVRSNATSELRILASLNLAIVYLRSKREHELVELLSRLNPETLPLVSHSLRAAAYYVHGLNAFFQARYNDAKRYLRETLKMANAEDLNRLTSCSLVLLGHIFFSLGNSRESMNMVTPAMQLASKIPDVHVQLWASALLKDLYRLTGDMLREQEAIQTHSNFSQLLLKDHFQASQLPEHNLIQWIEGDPPLLPVQPQTPATSLL</sequence>
<evidence type="ECO:0000256" key="10">
    <source>
        <dbReference type="ARBA" id="ARBA00025632"/>
    </source>
</evidence>
<keyword evidence="4" id="KW-0132">Cell division</keyword>
<dbReference type="GO" id="GO:0007059">
    <property type="term" value="P:chromosome segregation"/>
    <property type="evidence" value="ECO:0007669"/>
    <property type="project" value="UniProtKB-KW"/>
</dbReference>
<evidence type="ECO:0000256" key="11">
    <source>
        <dbReference type="ARBA" id="ARBA00030523"/>
    </source>
</evidence>
<dbReference type="InterPro" id="IPR011990">
    <property type="entry name" value="TPR-like_helical_dom_sf"/>
</dbReference>
<comment type="caution">
    <text evidence="12">The sequence shown here is derived from an EMBL/GenBank/DDBJ whole genome shotgun (WGS) entry which is preliminary data.</text>
</comment>
<dbReference type="Proteomes" id="UP001054945">
    <property type="component" value="Unassembled WGS sequence"/>
</dbReference>
<dbReference type="GO" id="GO:0051301">
    <property type="term" value="P:cell division"/>
    <property type="evidence" value="ECO:0007669"/>
    <property type="project" value="UniProtKB-KW"/>
</dbReference>
<keyword evidence="13" id="KW-1185">Reference proteome</keyword>
<dbReference type="Pfam" id="PF10345">
    <property type="entry name" value="Cohesin_load"/>
    <property type="match status" value="1"/>
</dbReference>
<protein>
    <recommendedName>
        <fullName evidence="3">MAU2 chromatid cohesion factor homolog</fullName>
    </recommendedName>
    <alternativeName>
        <fullName evidence="11">Cohesin loading complex subunit SCC4 homolog</fullName>
    </alternativeName>
</protein>